<feature type="region of interest" description="Disordered" evidence="1">
    <location>
        <begin position="36"/>
        <end position="61"/>
    </location>
</feature>
<organism evidence="2 3">
    <name type="scientific">Cardiocondyla obscurior</name>
    <dbReference type="NCBI Taxonomy" id="286306"/>
    <lineage>
        <taxon>Eukaryota</taxon>
        <taxon>Metazoa</taxon>
        <taxon>Ecdysozoa</taxon>
        <taxon>Arthropoda</taxon>
        <taxon>Hexapoda</taxon>
        <taxon>Insecta</taxon>
        <taxon>Pterygota</taxon>
        <taxon>Neoptera</taxon>
        <taxon>Endopterygota</taxon>
        <taxon>Hymenoptera</taxon>
        <taxon>Apocrita</taxon>
        <taxon>Aculeata</taxon>
        <taxon>Formicoidea</taxon>
        <taxon>Formicidae</taxon>
        <taxon>Myrmicinae</taxon>
        <taxon>Cardiocondyla</taxon>
    </lineage>
</organism>
<proteinExistence type="predicted"/>
<comment type="caution">
    <text evidence="2">The sequence shown here is derived from an EMBL/GenBank/DDBJ whole genome shotgun (WGS) entry which is preliminary data.</text>
</comment>
<reference evidence="2 3" key="1">
    <citation type="submission" date="2023-03" db="EMBL/GenBank/DDBJ databases">
        <title>High recombination rates correlate with genetic variation in Cardiocondyla obscurior ants.</title>
        <authorList>
            <person name="Errbii M."/>
        </authorList>
    </citation>
    <scope>NUCLEOTIDE SEQUENCE [LARGE SCALE GENOMIC DNA]</scope>
    <source>
        <strain evidence="2">Alpha-2009</strain>
        <tissue evidence="2">Whole body</tissue>
    </source>
</reference>
<protein>
    <submittedName>
        <fullName evidence="2">Uncharacterized protein</fullName>
    </submittedName>
</protein>
<dbReference type="EMBL" id="JADYXP020000001">
    <property type="protein sequence ID" value="KAL0132308.1"/>
    <property type="molecule type" value="Genomic_DNA"/>
</dbReference>
<sequence length="143" mass="16279">MICYLLRGKCGRPRRDTADPPQFMAATGYLEIRDDRGAIKGTESNGGGAGDGRENSSRGGVIHWRSESDNHFSYIYIARSRLARHRERFAKHGGRGEGKPGIDLARVSQCIERHYYGWPSFSGSRSDCRHFNVNQTKQTRRRY</sequence>
<dbReference type="Proteomes" id="UP001430953">
    <property type="component" value="Unassembled WGS sequence"/>
</dbReference>
<dbReference type="AlphaFoldDB" id="A0AAW2GYB8"/>
<name>A0AAW2GYB8_9HYME</name>
<accession>A0AAW2GYB8</accession>
<gene>
    <name evidence="2" type="ORF">PUN28_000235</name>
</gene>
<keyword evidence="3" id="KW-1185">Reference proteome</keyword>
<evidence type="ECO:0000313" key="2">
    <source>
        <dbReference type="EMBL" id="KAL0132308.1"/>
    </source>
</evidence>
<evidence type="ECO:0000256" key="1">
    <source>
        <dbReference type="SAM" id="MobiDB-lite"/>
    </source>
</evidence>
<evidence type="ECO:0000313" key="3">
    <source>
        <dbReference type="Proteomes" id="UP001430953"/>
    </source>
</evidence>